<comment type="caution">
    <text evidence="1">The sequence shown here is derived from an EMBL/GenBank/DDBJ whole genome shotgun (WGS) entry which is preliminary data.</text>
</comment>
<proteinExistence type="predicted"/>
<reference evidence="1" key="1">
    <citation type="submission" date="2021-05" db="EMBL/GenBank/DDBJ databases">
        <authorList>
            <person name="Pan Q."/>
            <person name="Jouanno E."/>
            <person name="Zahm M."/>
            <person name="Klopp C."/>
            <person name="Cabau C."/>
            <person name="Louis A."/>
            <person name="Berthelot C."/>
            <person name="Parey E."/>
            <person name="Roest Crollius H."/>
            <person name="Montfort J."/>
            <person name="Robinson-Rechavi M."/>
            <person name="Bouchez O."/>
            <person name="Lampietro C."/>
            <person name="Lopez Roques C."/>
            <person name="Donnadieu C."/>
            <person name="Postlethwait J."/>
            <person name="Bobe J."/>
            <person name="Dillon D."/>
            <person name="Chandos A."/>
            <person name="von Hippel F."/>
            <person name="Guiguen Y."/>
        </authorList>
    </citation>
    <scope>NUCLEOTIDE SEQUENCE</scope>
    <source>
        <strain evidence="1">YG-Jan2019</strain>
    </source>
</reference>
<gene>
    <name evidence="1" type="ORF">DPEC_G00320220</name>
</gene>
<protein>
    <submittedName>
        <fullName evidence="1">Uncharacterized protein</fullName>
    </submittedName>
</protein>
<sequence length="1064" mass="118963">MSTQPGPQPRVLFQTSSGQEEEPPQRRLGKLTVKYNRKDLQRRLDVEEWIDGQLHLLFDCEEDDIPELGIDIDILVDLSDAEQRSKLHDLLRECNKPKEDFIDGLLYREKKKNDSHGSAVPLTNQSGVEENIKVCVMAQFMAERETFRSLTEGRVVTGRPPVHQEGYSRLIQQQRQAFESEVRMYSGDDPLDVWDRYLKWTLQTFPHGGKESGLKDILERAVQQLSGDNKNYNDPRYVGLWIKLAQNSSDPLEIFSYMQTQRIGLTQAALYVAWAEELEKQGNIQKADAIFQEGLKCGALPLDKLQQCQKGFRHRVSGQLMSDVVDEAEEDQEPEPARTSMVDLRPRGRKKTSFNNAEASFGATEPMPEPWTVPASITINGNEVMPEMDANVKIPQNLWCPSVTAPPRWKDLQPVPGSATSLPVAACKMDPAVNMVLSARQSQSRNEPGPEPLPAQERPEEGTLKEQSMYPKEQLLNGPVELSIEELRAENYFARKRQEIEETIQRQNQVKDQLKQQIEEKKRLIEMRQLLQQPEQVTSGESVTQSCSSSSVPFIQQSAPPFQIFDEESQSDTTHAAGTAIPRQRAAITDDVFLRPGERVLCFKTPHPLPDGNIPHCKRTLAKNFADKSESLSEDVVNGHENKMLCASPEDTLDFVKAAKMASSSYSSAPGERPLSPDTSALTQDPVVVPQADVTANQRKKLSPIQEASLEVWSTLASTSSYGTSSGGKPAPHLSRCEQSQADPSPREGELMSPSFQSVLEDPCNVSRRLQILELVDLSSVPDFYSDEGPLPLAEEDDVLVLGGTTFALNSKTDFKDFSIYEGWCAGALAVKVERCAVPWDFYIGSQLRERLARDSQGHVHDAGRCFLFRDGCITIHKASQMRTLREVTEGPFEQIVVSVVIQILELVRRMHSCHLIHGALNSDTLVLNSHFDKRLDGADGVVAVDFSCSVDLERQPEVTAAQNLSSGQDFIQQGLLSPTASPYQVDLLGVAETVYTLLMKRCMRPVKVDSEWTLEEYVEADPSNRRDAFWSTFFHSLLNPGERSSVSVLTGLLESMRTSGFAC</sequence>
<accession>A0ACC2F9W2</accession>
<evidence type="ECO:0000313" key="2">
    <source>
        <dbReference type="Proteomes" id="UP001157502"/>
    </source>
</evidence>
<name>A0ACC2F9W2_DALPE</name>
<dbReference type="Proteomes" id="UP001157502">
    <property type="component" value="Chromosome 31"/>
</dbReference>
<organism evidence="1 2">
    <name type="scientific">Dallia pectoralis</name>
    <name type="common">Alaska blackfish</name>
    <dbReference type="NCBI Taxonomy" id="75939"/>
    <lineage>
        <taxon>Eukaryota</taxon>
        <taxon>Metazoa</taxon>
        <taxon>Chordata</taxon>
        <taxon>Craniata</taxon>
        <taxon>Vertebrata</taxon>
        <taxon>Euteleostomi</taxon>
        <taxon>Actinopterygii</taxon>
        <taxon>Neopterygii</taxon>
        <taxon>Teleostei</taxon>
        <taxon>Protacanthopterygii</taxon>
        <taxon>Esociformes</taxon>
        <taxon>Umbridae</taxon>
        <taxon>Dallia</taxon>
    </lineage>
</organism>
<dbReference type="EMBL" id="CM055758">
    <property type="protein sequence ID" value="KAJ7988109.1"/>
    <property type="molecule type" value="Genomic_DNA"/>
</dbReference>
<evidence type="ECO:0000313" key="1">
    <source>
        <dbReference type="EMBL" id="KAJ7988109.1"/>
    </source>
</evidence>
<keyword evidence="2" id="KW-1185">Reference proteome</keyword>